<keyword evidence="3 5" id="KW-1133">Transmembrane helix</keyword>
<evidence type="ECO:0000256" key="1">
    <source>
        <dbReference type="ARBA" id="ARBA00004141"/>
    </source>
</evidence>
<dbReference type="GO" id="GO:0016020">
    <property type="term" value="C:membrane"/>
    <property type="evidence" value="ECO:0007669"/>
    <property type="project" value="UniProtKB-SubCell"/>
</dbReference>
<dbReference type="AlphaFoldDB" id="A0A914RQQ9"/>
<feature type="transmembrane region" description="Helical" evidence="5">
    <location>
        <begin position="58"/>
        <end position="77"/>
    </location>
</feature>
<keyword evidence="2 5" id="KW-0812">Transmembrane</keyword>
<evidence type="ECO:0000313" key="6">
    <source>
        <dbReference type="Proteomes" id="UP000887564"/>
    </source>
</evidence>
<comment type="subcellular location">
    <subcellularLocation>
        <location evidence="1">Membrane</location>
        <topology evidence="1">Multi-pass membrane protein</topology>
    </subcellularLocation>
</comment>
<feature type="transmembrane region" description="Helical" evidence="5">
    <location>
        <begin position="163"/>
        <end position="187"/>
    </location>
</feature>
<evidence type="ECO:0000256" key="5">
    <source>
        <dbReference type="SAM" id="Phobius"/>
    </source>
</evidence>
<dbReference type="Gene3D" id="1.20.1250.20">
    <property type="entry name" value="MFS general substrate transporter like domains"/>
    <property type="match status" value="2"/>
</dbReference>
<reference evidence="7" key="1">
    <citation type="submission" date="2022-11" db="UniProtKB">
        <authorList>
            <consortium name="WormBaseParasite"/>
        </authorList>
    </citation>
    <scope>IDENTIFICATION</scope>
</reference>
<protein>
    <submittedName>
        <fullName evidence="7">Major facilitator superfamily (MFS) profile domain-containing protein</fullName>
    </submittedName>
</protein>
<keyword evidence="4 5" id="KW-0472">Membrane</keyword>
<feature type="transmembrane region" description="Helical" evidence="5">
    <location>
        <begin position="97"/>
        <end position="122"/>
    </location>
</feature>
<evidence type="ECO:0000256" key="4">
    <source>
        <dbReference type="ARBA" id="ARBA00023136"/>
    </source>
</evidence>
<evidence type="ECO:0000256" key="3">
    <source>
        <dbReference type="ARBA" id="ARBA00022989"/>
    </source>
</evidence>
<evidence type="ECO:0000313" key="7">
    <source>
        <dbReference type="WBParaSite" id="PEQ_0000868301-mRNA-1"/>
    </source>
</evidence>
<dbReference type="GO" id="GO:0022857">
    <property type="term" value="F:transmembrane transporter activity"/>
    <property type="evidence" value="ECO:0007669"/>
    <property type="project" value="TreeGrafter"/>
</dbReference>
<organism evidence="6 7">
    <name type="scientific">Parascaris equorum</name>
    <name type="common">Equine roundworm</name>
    <dbReference type="NCBI Taxonomy" id="6256"/>
    <lineage>
        <taxon>Eukaryota</taxon>
        <taxon>Metazoa</taxon>
        <taxon>Ecdysozoa</taxon>
        <taxon>Nematoda</taxon>
        <taxon>Chromadorea</taxon>
        <taxon>Rhabditida</taxon>
        <taxon>Spirurina</taxon>
        <taxon>Ascaridomorpha</taxon>
        <taxon>Ascaridoidea</taxon>
        <taxon>Ascarididae</taxon>
        <taxon>Parascaris</taxon>
    </lineage>
</organism>
<sequence>MENKITVVGKSAEHCNQWTNHVVLDCQERRQVSAGHGFFNDASWFMHSTLKVISYHRIGSGAAVVATKNIITFLVMVDMSAPKCPVEQKPEFEEWDSVTQGVILGAFFYGYIFTQIPGGYLAHLHGGKLVYVVGVFGLFEGVTYPAMHVVWSHWAPFLEKTRLASFAFSGSYFGTVFAMPVSAMLGYRLGWFKVLIAVTTAFNFKEIKVDHMWKDQNLIETAFVYVLAGSREETALLFVVRHVHLLTAGRSFSASSQR</sequence>
<feature type="transmembrane region" description="Helical" evidence="5">
    <location>
        <begin position="129"/>
        <end position="151"/>
    </location>
</feature>
<dbReference type="PANTHER" id="PTHR11662">
    <property type="entry name" value="SOLUTE CARRIER FAMILY 17"/>
    <property type="match status" value="1"/>
</dbReference>
<keyword evidence="6" id="KW-1185">Reference proteome</keyword>
<proteinExistence type="predicted"/>
<accession>A0A914RQQ9</accession>
<dbReference type="PANTHER" id="PTHR11662:SF455">
    <property type="entry name" value="GH23975P"/>
    <property type="match status" value="1"/>
</dbReference>
<dbReference type="InterPro" id="IPR036259">
    <property type="entry name" value="MFS_trans_sf"/>
</dbReference>
<name>A0A914RQQ9_PAREQ</name>
<dbReference type="Proteomes" id="UP000887564">
    <property type="component" value="Unplaced"/>
</dbReference>
<dbReference type="WBParaSite" id="PEQ_0000868301-mRNA-1">
    <property type="protein sequence ID" value="PEQ_0000868301-mRNA-1"/>
    <property type="gene ID" value="PEQ_0000868301"/>
</dbReference>
<evidence type="ECO:0000256" key="2">
    <source>
        <dbReference type="ARBA" id="ARBA00022692"/>
    </source>
</evidence>
<dbReference type="GO" id="GO:0006820">
    <property type="term" value="P:monoatomic anion transport"/>
    <property type="evidence" value="ECO:0007669"/>
    <property type="project" value="TreeGrafter"/>
</dbReference>
<dbReference type="InterPro" id="IPR050382">
    <property type="entry name" value="MFS_Na/Anion_cotransporter"/>
</dbReference>
<dbReference type="SUPFAM" id="SSF103473">
    <property type="entry name" value="MFS general substrate transporter"/>
    <property type="match status" value="1"/>
</dbReference>